<dbReference type="EMBL" id="CP042305">
    <property type="protein sequence ID" value="QDZ15582.1"/>
    <property type="molecule type" value="Genomic_DNA"/>
</dbReference>
<dbReference type="Pfam" id="PF04140">
    <property type="entry name" value="ICMT"/>
    <property type="match status" value="1"/>
</dbReference>
<evidence type="ECO:0000256" key="6">
    <source>
        <dbReference type="SAM" id="Phobius"/>
    </source>
</evidence>
<evidence type="ECO:0008006" key="9">
    <source>
        <dbReference type="Google" id="ProtNLM"/>
    </source>
</evidence>
<evidence type="ECO:0000256" key="2">
    <source>
        <dbReference type="ARBA" id="ARBA00022692"/>
    </source>
</evidence>
<dbReference type="OrthoDB" id="7203053at2"/>
<keyword evidence="2 6" id="KW-0812">Transmembrane</keyword>
<dbReference type="GO" id="GO:0016020">
    <property type="term" value="C:membrane"/>
    <property type="evidence" value="ECO:0007669"/>
    <property type="project" value="UniProtKB-SubCell"/>
</dbReference>
<dbReference type="AlphaFoldDB" id="A0A5B8M7K5"/>
<dbReference type="GO" id="GO:0004671">
    <property type="term" value="F:protein C-terminal S-isoprenylcysteine carboxyl O-methyltransferase activity"/>
    <property type="evidence" value="ECO:0007669"/>
    <property type="project" value="InterPro"/>
</dbReference>
<sequence length="220" mass="23915">MSVAAIGAVVLLAAILIDRAAELVVSARNSRWSLAHGGREYARGQIAPMVMMHAGLVLGCIVEWWLAGVFLPWLGWPMLALVVLANVLRWWCVGTLGRQWSTHVIVVPGLHVVRRGPYRRLLHPNYLAVAIEGAALPLVFAGWITALVFTVLNAVFLLGFRIPAEERALRELDESTLPAQRAQRVEAPEASESAGPTAIASRRRSIRDARSGSGRSSSDS</sequence>
<name>A0A5B8M7K5_9MICO</name>
<keyword evidence="3 6" id="KW-1133">Transmembrane helix</keyword>
<evidence type="ECO:0000313" key="8">
    <source>
        <dbReference type="Proteomes" id="UP000320216"/>
    </source>
</evidence>
<organism evidence="7 8">
    <name type="scientific">Humibacter ginsenosidimutans</name>
    <dbReference type="NCBI Taxonomy" id="2599293"/>
    <lineage>
        <taxon>Bacteria</taxon>
        <taxon>Bacillati</taxon>
        <taxon>Actinomycetota</taxon>
        <taxon>Actinomycetes</taxon>
        <taxon>Micrococcales</taxon>
        <taxon>Microbacteriaceae</taxon>
        <taxon>Humibacter</taxon>
    </lineage>
</organism>
<evidence type="ECO:0000313" key="7">
    <source>
        <dbReference type="EMBL" id="QDZ15582.1"/>
    </source>
</evidence>
<dbReference type="Proteomes" id="UP000320216">
    <property type="component" value="Chromosome"/>
</dbReference>
<comment type="subcellular location">
    <subcellularLocation>
        <location evidence="1">Membrane</location>
        <topology evidence="1">Multi-pass membrane protein</topology>
    </subcellularLocation>
</comment>
<reference evidence="7 8" key="1">
    <citation type="submission" date="2019-07" db="EMBL/GenBank/DDBJ databases">
        <title>Full genome sequence of Humibacter sp. WJ7-1.</title>
        <authorList>
            <person name="Im W.-T."/>
        </authorList>
    </citation>
    <scope>NUCLEOTIDE SEQUENCE [LARGE SCALE GENOMIC DNA]</scope>
    <source>
        <strain evidence="7 8">WJ7-1</strain>
    </source>
</reference>
<feature type="compositionally biased region" description="Low complexity" evidence="5">
    <location>
        <begin position="211"/>
        <end position="220"/>
    </location>
</feature>
<feature type="transmembrane region" description="Helical" evidence="6">
    <location>
        <begin position="44"/>
        <end position="66"/>
    </location>
</feature>
<dbReference type="RefSeq" id="WP_146321605.1">
    <property type="nucleotide sequence ID" value="NZ_CP042305.1"/>
</dbReference>
<dbReference type="Gene3D" id="1.20.120.1630">
    <property type="match status" value="1"/>
</dbReference>
<feature type="region of interest" description="Disordered" evidence="5">
    <location>
        <begin position="179"/>
        <end position="220"/>
    </location>
</feature>
<dbReference type="InterPro" id="IPR007269">
    <property type="entry name" value="ICMT_MeTrfase"/>
</dbReference>
<gene>
    <name evidence="7" type="ORF">FPZ11_13170</name>
</gene>
<evidence type="ECO:0000256" key="4">
    <source>
        <dbReference type="ARBA" id="ARBA00023136"/>
    </source>
</evidence>
<keyword evidence="4 6" id="KW-0472">Membrane</keyword>
<evidence type="ECO:0000256" key="3">
    <source>
        <dbReference type="ARBA" id="ARBA00022989"/>
    </source>
</evidence>
<keyword evidence="8" id="KW-1185">Reference proteome</keyword>
<evidence type="ECO:0000256" key="5">
    <source>
        <dbReference type="SAM" id="MobiDB-lite"/>
    </source>
</evidence>
<evidence type="ECO:0000256" key="1">
    <source>
        <dbReference type="ARBA" id="ARBA00004141"/>
    </source>
</evidence>
<dbReference type="KEGG" id="huw:FPZ11_13170"/>
<proteinExistence type="predicted"/>
<feature type="transmembrane region" description="Helical" evidence="6">
    <location>
        <begin position="134"/>
        <end position="160"/>
    </location>
</feature>
<accession>A0A5B8M7K5</accession>
<protein>
    <recommendedName>
        <fullName evidence="9">Alkylresorcinol O-methyltransferase</fullName>
    </recommendedName>
</protein>